<dbReference type="OrthoDB" id="9813394at2"/>
<dbReference type="InterPro" id="IPR036097">
    <property type="entry name" value="HisK_dim/P_sf"/>
</dbReference>
<evidence type="ECO:0000256" key="6">
    <source>
        <dbReference type="PROSITE-ProRule" id="PRU00169"/>
    </source>
</evidence>
<dbReference type="InterPro" id="IPR004358">
    <property type="entry name" value="Sig_transdc_His_kin-like_C"/>
</dbReference>
<dbReference type="InterPro" id="IPR003661">
    <property type="entry name" value="HisK_dim/P_dom"/>
</dbReference>
<feature type="domain" description="Histidine kinase" evidence="7">
    <location>
        <begin position="168"/>
        <end position="389"/>
    </location>
</feature>
<name>A0A5C5YFL4_9BACT</name>
<evidence type="ECO:0000259" key="8">
    <source>
        <dbReference type="PROSITE" id="PS50110"/>
    </source>
</evidence>
<dbReference type="Gene3D" id="1.10.287.130">
    <property type="match status" value="1"/>
</dbReference>
<dbReference type="EC" id="2.7.13.3" evidence="2"/>
<dbReference type="SUPFAM" id="SSF55874">
    <property type="entry name" value="ATPase domain of HSP90 chaperone/DNA topoisomerase II/histidine kinase"/>
    <property type="match status" value="1"/>
</dbReference>
<keyword evidence="10" id="KW-1185">Reference proteome</keyword>
<dbReference type="InterPro" id="IPR003594">
    <property type="entry name" value="HATPase_dom"/>
</dbReference>
<evidence type="ECO:0000256" key="5">
    <source>
        <dbReference type="ARBA" id="ARBA00022777"/>
    </source>
</evidence>
<dbReference type="GO" id="GO:0009927">
    <property type="term" value="F:histidine phosphotransfer kinase activity"/>
    <property type="evidence" value="ECO:0007669"/>
    <property type="project" value="TreeGrafter"/>
</dbReference>
<dbReference type="SMART" id="SM00388">
    <property type="entry name" value="HisKA"/>
    <property type="match status" value="1"/>
</dbReference>
<keyword evidence="4 9" id="KW-0808">Transferase</keyword>
<keyword evidence="5" id="KW-0418">Kinase</keyword>
<dbReference type="Pfam" id="PF00072">
    <property type="entry name" value="Response_reg"/>
    <property type="match status" value="1"/>
</dbReference>
<comment type="caution">
    <text evidence="9">The sequence shown here is derived from an EMBL/GenBank/DDBJ whole genome shotgun (WGS) entry which is preliminary data.</text>
</comment>
<evidence type="ECO:0000256" key="3">
    <source>
        <dbReference type="ARBA" id="ARBA00022553"/>
    </source>
</evidence>
<dbReference type="Proteomes" id="UP000318478">
    <property type="component" value="Unassembled WGS sequence"/>
</dbReference>
<evidence type="ECO:0000259" key="7">
    <source>
        <dbReference type="PROSITE" id="PS50109"/>
    </source>
</evidence>
<dbReference type="PROSITE" id="PS50110">
    <property type="entry name" value="RESPONSE_REGULATORY"/>
    <property type="match status" value="1"/>
</dbReference>
<dbReference type="Pfam" id="PF02518">
    <property type="entry name" value="HATPase_c"/>
    <property type="match status" value="1"/>
</dbReference>
<dbReference type="GO" id="GO:0000155">
    <property type="term" value="F:phosphorelay sensor kinase activity"/>
    <property type="evidence" value="ECO:0007669"/>
    <property type="project" value="InterPro"/>
</dbReference>
<organism evidence="9 10">
    <name type="scientific">Posidoniimonas polymericola</name>
    <dbReference type="NCBI Taxonomy" id="2528002"/>
    <lineage>
        <taxon>Bacteria</taxon>
        <taxon>Pseudomonadati</taxon>
        <taxon>Planctomycetota</taxon>
        <taxon>Planctomycetia</taxon>
        <taxon>Pirellulales</taxon>
        <taxon>Lacipirellulaceae</taxon>
        <taxon>Posidoniimonas</taxon>
    </lineage>
</organism>
<reference evidence="9 10" key="1">
    <citation type="submission" date="2019-02" db="EMBL/GenBank/DDBJ databases">
        <title>Deep-cultivation of Planctomycetes and their phenomic and genomic characterization uncovers novel biology.</title>
        <authorList>
            <person name="Wiegand S."/>
            <person name="Jogler M."/>
            <person name="Boedeker C."/>
            <person name="Pinto D."/>
            <person name="Vollmers J."/>
            <person name="Rivas-Marin E."/>
            <person name="Kohn T."/>
            <person name="Peeters S.H."/>
            <person name="Heuer A."/>
            <person name="Rast P."/>
            <person name="Oberbeckmann S."/>
            <person name="Bunk B."/>
            <person name="Jeske O."/>
            <person name="Meyerdierks A."/>
            <person name="Storesund J.E."/>
            <person name="Kallscheuer N."/>
            <person name="Luecker S."/>
            <person name="Lage O.M."/>
            <person name="Pohl T."/>
            <person name="Merkel B.J."/>
            <person name="Hornburger P."/>
            <person name="Mueller R.-W."/>
            <person name="Bruemmer F."/>
            <person name="Labrenz M."/>
            <person name="Spormann A.M."/>
            <person name="Op Den Camp H."/>
            <person name="Overmann J."/>
            <person name="Amann R."/>
            <person name="Jetten M.S.M."/>
            <person name="Mascher T."/>
            <person name="Medema M.H."/>
            <person name="Devos D.P."/>
            <person name="Kaster A.-K."/>
            <person name="Ovreas L."/>
            <person name="Rohde M."/>
            <person name="Galperin M.Y."/>
            <person name="Jogler C."/>
        </authorList>
    </citation>
    <scope>NUCLEOTIDE SEQUENCE [LARGE SCALE GENOMIC DNA]</scope>
    <source>
        <strain evidence="9 10">Pla123a</strain>
    </source>
</reference>
<sequence length="524" mass="58441">MQLNDPIEVLLVEDDPDDRFLLEKQLRRDRGKICITSAESFAEAVEHLSSRDFSVVLTDLSLPDSVGVETVSRLRQHAGRTPILVLTSLDDEAIEHEIVDAGAQDYLVKGEVGGRAVTRAVMHAVQRQNALNEVTSLVAELESSQMLLTRKNEDLKRLYNTAQEIVDNVSHDLRTPLTVIKDYVAMISEGLIGEINAEQRRMLNKVSVRADDLNNMVDDLLDASKLESGLLGTWRRPVELGSVLDRVAPLLVQRAEVNQVALTIDCDDNTPRVFCDCEQVSRVLTNLTVNAVKYSGKGGEVSLWARHEPRDRQVRIGVTDTGPGIDHDSLKKIFQRFEQLSNAGGIASKGFGLGLNIAHMLCRLNLGELSVESEVGKGSTFSFTIPVAEPDEVLRRWLRGHPGAPELRLKELRVDEAVSEQSADELDNFLNCFVRRGDLLLRVGERAWLVVMAVGSVEAAQWCDRMKQELQRANRNRPLGPLPDFEVTLRCVWETQSTLDQRLTEFQCVREELAAPAENVTLTV</sequence>
<evidence type="ECO:0000313" key="10">
    <source>
        <dbReference type="Proteomes" id="UP000318478"/>
    </source>
</evidence>
<dbReference type="Pfam" id="PF00512">
    <property type="entry name" value="HisKA"/>
    <property type="match status" value="1"/>
</dbReference>
<gene>
    <name evidence="9" type="primary">pleC</name>
    <name evidence="9" type="ORF">Pla123a_33390</name>
</gene>
<dbReference type="InterPro" id="IPR005467">
    <property type="entry name" value="His_kinase_dom"/>
</dbReference>
<evidence type="ECO:0000256" key="4">
    <source>
        <dbReference type="ARBA" id="ARBA00022679"/>
    </source>
</evidence>
<dbReference type="SUPFAM" id="SSF52172">
    <property type="entry name" value="CheY-like"/>
    <property type="match status" value="1"/>
</dbReference>
<dbReference type="PROSITE" id="PS50109">
    <property type="entry name" value="HIS_KIN"/>
    <property type="match status" value="1"/>
</dbReference>
<dbReference type="CDD" id="cd00156">
    <property type="entry name" value="REC"/>
    <property type="match status" value="1"/>
</dbReference>
<dbReference type="Gene3D" id="3.30.565.10">
    <property type="entry name" value="Histidine kinase-like ATPase, C-terminal domain"/>
    <property type="match status" value="1"/>
</dbReference>
<dbReference type="InterPro" id="IPR011006">
    <property type="entry name" value="CheY-like_superfamily"/>
</dbReference>
<dbReference type="EMBL" id="SJPO01000008">
    <property type="protein sequence ID" value="TWT74516.1"/>
    <property type="molecule type" value="Genomic_DNA"/>
</dbReference>
<dbReference type="AlphaFoldDB" id="A0A5C5YFL4"/>
<dbReference type="Gene3D" id="3.40.50.2300">
    <property type="match status" value="1"/>
</dbReference>
<evidence type="ECO:0000256" key="2">
    <source>
        <dbReference type="ARBA" id="ARBA00012438"/>
    </source>
</evidence>
<accession>A0A5C5YFL4</accession>
<comment type="catalytic activity">
    <reaction evidence="1">
        <text>ATP + protein L-histidine = ADP + protein N-phospho-L-histidine.</text>
        <dbReference type="EC" id="2.7.13.3"/>
    </reaction>
</comment>
<dbReference type="SMART" id="SM00387">
    <property type="entry name" value="HATPase_c"/>
    <property type="match status" value="1"/>
</dbReference>
<evidence type="ECO:0000313" key="9">
    <source>
        <dbReference type="EMBL" id="TWT74516.1"/>
    </source>
</evidence>
<dbReference type="PRINTS" id="PR00344">
    <property type="entry name" value="BCTRLSENSOR"/>
</dbReference>
<dbReference type="SMART" id="SM00448">
    <property type="entry name" value="REC"/>
    <property type="match status" value="1"/>
</dbReference>
<dbReference type="PANTHER" id="PTHR43047">
    <property type="entry name" value="TWO-COMPONENT HISTIDINE PROTEIN KINASE"/>
    <property type="match status" value="1"/>
</dbReference>
<feature type="domain" description="Response regulatory" evidence="8">
    <location>
        <begin position="8"/>
        <end position="124"/>
    </location>
</feature>
<dbReference type="CDD" id="cd00082">
    <property type="entry name" value="HisKA"/>
    <property type="match status" value="1"/>
</dbReference>
<feature type="modified residue" description="4-aspartylphosphate" evidence="6">
    <location>
        <position position="59"/>
    </location>
</feature>
<protein>
    <recommendedName>
        <fullName evidence="2">histidine kinase</fullName>
        <ecNumber evidence="2">2.7.13.3</ecNumber>
    </recommendedName>
</protein>
<dbReference type="PANTHER" id="PTHR43047:SF72">
    <property type="entry name" value="OSMOSENSING HISTIDINE PROTEIN KINASE SLN1"/>
    <property type="match status" value="1"/>
</dbReference>
<keyword evidence="3 6" id="KW-0597">Phosphoprotein</keyword>
<evidence type="ECO:0000256" key="1">
    <source>
        <dbReference type="ARBA" id="ARBA00000085"/>
    </source>
</evidence>
<dbReference type="RefSeq" id="WP_146588951.1">
    <property type="nucleotide sequence ID" value="NZ_SJPO01000008.1"/>
</dbReference>
<dbReference type="SUPFAM" id="SSF47384">
    <property type="entry name" value="Homodimeric domain of signal transducing histidine kinase"/>
    <property type="match status" value="1"/>
</dbReference>
<dbReference type="InterPro" id="IPR001789">
    <property type="entry name" value="Sig_transdc_resp-reg_receiver"/>
</dbReference>
<dbReference type="InterPro" id="IPR036890">
    <property type="entry name" value="HATPase_C_sf"/>
</dbReference>
<proteinExistence type="predicted"/>
<dbReference type="GO" id="GO:0005886">
    <property type="term" value="C:plasma membrane"/>
    <property type="evidence" value="ECO:0007669"/>
    <property type="project" value="TreeGrafter"/>
</dbReference>